<accession>A0A1L7CW78</accession>
<evidence type="ECO:0000256" key="4">
    <source>
        <dbReference type="ARBA" id="ARBA00022563"/>
    </source>
</evidence>
<dbReference type="GO" id="GO:0046452">
    <property type="term" value="P:dihydrofolate metabolic process"/>
    <property type="evidence" value="ECO:0007669"/>
    <property type="project" value="TreeGrafter"/>
</dbReference>
<keyword evidence="11" id="KW-1185">Reference proteome</keyword>
<proteinExistence type="inferred from homology"/>
<dbReference type="InterPro" id="IPR012259">
    <property type="entry name" value="DHFR"/>
</dbReference>
<dbReference type="GO" id="GO:0005829">
    <property type="term" value="C:cytosol"/>
    <property type="evidence" value="ECO:0007669"/>
    <property type="project" value="TreeGrafter"/>
</dbReference>
<dbReference type="InterPro" id="IPR017925">
    <property type="entry name" value="DHFR_CS"/>
</dbReference>
<dbReference type="PANTHER" id="PTHR48069:SF3">
    <property type="entry name" value="DIHYDROFOLATE REDUCTASE"/>
    <property type="match status" value="1"/>
</dbReference>
<dbReference type="PROSITE" id="PS51330">
    <property type="entry name" value="DHFR_2"/>
    <property type="match status" value="1"/>
</dbReference>
<evidence type="ECO:0000313" key="10">
    <source>
        <dbReference type="EMBL" id="APT90119.1"/>
    </source>
</evidence>
<dbReference type="PIRSF" id="PIRSF000194">
    <property type="entry name" value="DHFR"/>
    <property type="match status" value="1"/>
</dbReference>
<evidence type="ECO:0000256" key="5">
    <source>
        <dbReference type="ARBA" id="ARBA00022857"/>
    </source>
</evidence>
<comment type="pathway">
    <text evidence="1 7">Cofactor biosynthesis; tetrahydrofolate biosynthesis; 5,6,7,8-tetrahydrofolate from 7,8-dihydrofolate: step 1/1.</text>
</comment>
<dbReference type="GO" id="GO:0046655">
    <property type="term" value="P:folic acid metabolic process"/>
    <property type="evidence" value="ECO:0007669"/>
    <property type="project" value="TreeGrafter"/>
</dbReference>
<dbReference type="Pfam" id="PF00186">
    <property type="entry name" value="DHFR_1"/>
    <property type="match status" value="1"/>
</dbReference>
<evidence type="ECO:0000256" key="1">
    <source>
        <dbReference type="ARBA" id="ARBA00004903"/>
    </source>
</evidence>
<protein>
    <recommendedName>
        <fullName evidence="3 7">Dihydrofolate reductase</fullName>
        <ecNumber evidence="3 7">1.5.1.3</ecNumber>
    </recommendedName>
</protein>
<dbReference type="STRING" id="1437874.CSPHI_02450"/>
<dbReference type="Proteomes" id="UP000185469">
    <property type="component" value="Chromosome"/>
</dbReference>
<dbReference type="CDD" id="cd00209">
    <property type="entry name" value="DHFR"/>
    <property type="match status" value="1"/>
</dbReference>
<name>A0A1L7CW78_9CORY</name>
<gene>
    <name evidence="10" type="ORF">CSPHI_02450</name>
</gene>
<evidence type="ECO:0000256" key="7">
    <source>
        <dbReference type="PIRNR" id="PIRNR000194"/>
    </source>
</evidence>
<dbReference type="PROSITE" id="PS00075">
    <property type="entry name" value="DHFR_1"/>
    <property type="match status" value="1"/>
</dbReference>
<dbReference type="GO" id="GO:0046654">
    <property type="term" value="P:tetrahydrofolate biosynthetic process"/>
    <property type="evidence" value="ECO:0007669"/>
    <property type="project" value="UniProtKB-UniPathway"/>
</dbReference>
<dbReference type="KEGG" id="csph:CSPHI_02450"/>
<evidence type="ECO:0000313" key="11">
    <source>
        <dbReference type="Proteomes" id="UP000185469"/>
    </source>
</evidence>
<dbReference type="UniPathway" id="UPA00077">
    <property type="reaction ID" value="UER00158"/>
</dbReference>
<dbReference type="PRINTS" id="PR00070">
    <property type="entry name" value="DHFR"/>
</dbReference>
<dbReference type="Gene3D" id="3.40.430.10">
    <property type="entry name" value="Dihydrofolate Reductase, subunit A"/>
    <property type="match status" value="1"/>
</dbReference>
<comment type="catalytic activity">
    <reaction evidence="7">
        <text>(6S)-5,6,7,8-tetrahydrofolate + NADP(+) = 7,8-dihydrofolate + NADPH + H(+)</text>
        <dbReference type="Rhea" id="RHEA:15009"/>
        <dbReference type="ChEBI" id="CHEBI:15378"/>
        <dbReference type="ChEBI" id="CHEBI:57451"/>
        <dbReference type="ChEBI" id="CHEBI:57453"/>
        <dbReference type="ChEBI" id="CHEBI:57783"/>
        <dbReference type="ChEBI" id="CHEBI:58349"/>
        <dbReference type="EC" id="1.5.1.3"/>
    </reaction>
</comment>
<feature type="domain" description="DHFR" evidence="9">
    <location>
        <begin position="9"/>
        <end position="168"/>
    </location>
</feature>
<dbReference type="EMBL" id="CP009248">
    <property type="protein sequence ID" value="APT90119.1"/>
    <property type="molecule type" value="Genomic_DNA"/>
</dbReference>
<dbReference type="GO" id="GO:0004146">
    <property type="term" value="F:dihydrofolate reductase activity"/>
    <property type="evidence" value="ECO:0007669"/>
    <property type="project" value="UniProtKB-EC"/>
</dbReference>
<dbReference type="EC" id="1.5.1.3" evidence="3 7"/>
<sequence>MSAPARPARLGMIWAQSPDGVIGDGTAMPWHLPEDLAHFKATTLGAPVIMGRRTWDSLNPRFRPLPGRRNIVLSRTTADFPGAEHAADLDAALALVADAPVAWIIGGGRVYREGLALADECVVTEVDAHPAVDTPVTAPDLRDWAPAERGDWRTAASGPRYRVTRWRPRAGRE</sequence>
<dbReference type="SUPFAM" id="SSF53597">
    <property type="entry name" value="Dihydrofolate reductase-like"/>
    <property type="match status" value="1"/>
</dbReference>
<evidence type="ECO:0000256" key="6">
    <source>
        <dbReference type="ARBA" id="ARBA00023002"/>
    </source>
</evidence>
<dbReference type="InterPro" id="IPR001796">
    <property type="entry name" value="DHFR_dom"/>
</dbReference>
<comment type="function">
    <text evidence="7">Key enzyme in folate metabolism. Catalyzes an essential reaction for de novo glycine and purine synthesis, and for DNA precursor synthesis.</text>
</comment>
<organism evidence="10 11">
    <name type="scientific">Corynebacterium sphenisci DSM 44792</name>
    <dbReference type="NCBI Taxonomy" id="1437874"/>
    <lineage>
        <taxon>Bacteria</taxon>
        <taxon>Bacillati</taxon>
        <taxon>Actinomycetota</taxon>
        <taxon>Actinomycetes</taxon>
        <taxon>Mycobacteriales</taxon>
        <taxon>Corynebacteriaceae</taxon>
        <taxon>Corynebacterium</taxon>
    </lineage>
</organism>
<dbReference type="AlphaFoldDB" id="A0A1L7CW78"/>
<dbReference type="OrthoDB" id="9804315at2"/>
<dbReference type="PANTHER" id="PTHR48069">
    <property type="entry name" value="DIHYDROFOLATE REDUCTASE"/>
    <property type="match status" value="1"/>
</dbReference>
<keyword evidence="6 7" id="KW-0560">Oxidoreductase</keyword>
<reference evidence="10 11" key="1">
    <citation type="submission" date="2014-08" db="EMBL/GenBank/DDBJ databases">
        <title>Complete genome sequence of Corynebacterium sphenisci CECT 5990(T) (=DSM 44792(T)), isolated from healthy wild penguins.</title>
        <authorList>
            <person name="Ruckert C."/>
            <person name="Albersmeier A."/>
            <person name="Winkler A."/>
            <person name="Kalinowski J."/>
        </authorList>
    </citation>
    <scope>NUCLEOTIDE SEQUENCE [LARGE SCALE GENOMIC DNA]</scope>
    <source>
        <strain evidence="10 11">DSM 44792</strain>
    </source>
</reference>
<dbReference type="GO" id="GO:0006730">
    <property type="term" value="P:one-carbon metabolic process"/>
    <property type="evidence" value="ECO:0007669"/>
    <property type="project" value="UniProtKB-KW"/>
</dbReference>
<evidence type="ECO:0000256" key="3">
    <source>
        <dbReference type="ARBA" id="ARBA00012856"/>
    </source>
</evidence>
<evidence type="ECO:0000256" key="8">
    <source>
        <dbReference type="RuleBase" id="RU004474"/>
    </source>
</evidence>
<keyword evidence="4 7" id="KW-0554">One-carbon metabolism</keyword>
<dbReference type="GO" id="GO:0050661">
    <property type="term" value="F:NADP binding"/>
    <property type="evidence" value="ECO:0007669"/>
    <property type="project" value="InterPro"/>
</dbReference>
<keyword evidence="5 7" id="KW-0521">NADP</keyword>
<comment type="similarity">
    <text evidence="2 7 8">Belongs to the dihydrofolate reductase family.</text>
</comment>
<dbReference type="RefSeq" id="WP_075691341.1">
    <property type="nucleotide sequence ID" value="NZ_CP009248.1"/>
</dbReference>
<evidence type="ECO:0000259" key="9">
    <source>
        <dbReference type="PROSITE" id="PS51330"/>
    </source>
</evidence>
<dbReference type="InterPro" id="IPR024072">
    <property type="entry name" value="DHFR-like_dom_sf"/>
</dbReference>
<evidence type="ECO:0000256" key="2">
    <source>
        <dbReference type="ARBA" id="ARBA00009539"/>
    </source>
</evidence>